<name>A0A8X6UHP5_NEPPI</name>
<reference evidence="1" key="1">
    <citation type="submission" date="2020-08" db="EMBL/GenBank/DDBJ databases">
        <title>Multicomponent nature underlies the extraordinary mechanical properties of spider dragline silk.</title>
        <authorList>
            <person name="Kono N."/>
            <person name="Nakamura H."/>
            <person name="Mori M."/>
            <person name="Yoshida Y."/>
            <person name="Ohtoshi R."/>
            <person name="Malay A.D."/>
            <person name="Moran D.A.P."/>
            <person name="Tomita M."/>
            <person name="Numata K."/>
            <person name="Arakawa K."/>
        </authorList>
    </citation>
    <scope>NUCLEOTIDE SEQUENCE</scope>
</reference>
<evidence type="ECO:0000313" key="1">
    <source>
        <dbReference type="EMBL" id="GFU33922.1"/>
    </source>
</evidence>
<sequence length="118" mass="13382">MLLIGYISIEAQRLGTSIPTSETSFTERGYKISSSRKKSPAFVTKTTATNKKKQLENPCCKNKISIWRIPKEYLYPDCSKGCIFLTCGRPALAKEMVCRKSLMCRTHGRKIWGRLGED</sequence>
<comment type="caution">
    <text evidence="1">The sequence shown here is derived from an EMBL/GenBank/DDBJ whole genome shotgun (WGS) entry which is preliminary data.</text>
</comment>
<accession>A0A8X6UHP5</accession>
<dbReference type="Proteomes" id="UP000887013">
    <property type="component" value="Unassembled WGS sequence"/>
</dbReference>
<evidence type="ECO:0000313" key="2">
    <source>
        <dbReference type="Proteomes" id="UP000887013"/>
    </source>
</evidence>
<gene>
    <name evidence="1" type="ORF">NPIL_43151</name>
</gene>
<keyword evidence="2" id="KW-1185">Reference proteome</keyword>
<organism evidence="1 2">
    <name type="scientific">Nephila pilipes</name>
    <name type="common">Giant wood spider</name>
    <name type="synonym">Nephila maculata</name>
    <dbReference type="NCBI Taxonomy" id="299642"/>
    <lineage>
        <taxon>Eukaryota</taxon>
        <taxon>Metazoa</taxon>
        <taxon>Ecdysozoa</taxon>
        <taxon>Arthropoda</taxon>
        <taxon>Chelicerata</taxon>
        <taxon>Arachnida</taxon>
        <taxon>Araneae</taxon>
        <taxon>Araneomorphae</taxon>
        <taxon>Entelegynae</taxon>
        <taxon>Araneoidea</taxon>
        <taxon>Nephilidae</taxon>
        <taxon>Nephila</taxon>
    </lineage>
</organism>
<dbReference type="EMBL" id="BMAW01034146">
    <property type="protein sequence ID" value="GFU33922.1"/>
    <property type="molecule type" value="Genomic_DNA"/>
</dbReference>
<proteinExistence type="predicted"/>
<dbReference type="AlphaFoldDB" id="A0A8X6UHP5"/>
<protein>
    <submittedName>
        <fullName evidence="1">Uncharacterized protein</fullName>
    </submittedName>
</protein>